<keyword evidence="1" id="KW-1133">Transmembrane helix</keyword>
<organism evidence="2 3">
    <name type="scientific">Peiella sedimenti</name>
    <dbReference type="NCBI Taxonomy" id="3061083"/>
    <lineage>
        <taxon>Bacteria</taxon>
        <taxon>Pseudomonadati</taxon>
        <taxon>Pseudomonadota</taxon>
        <taxon>Alphaproteobacteria</taxon>
        <taxon>Caulobacterales</taxon>
        <taxon>Caulobacteraceae</taxon>
        <taxon>Peiella</taxon>
    </lineage>
</organism>
<sequence length="154" mass="17596">MAGRKEEGRMGGLADREVRAEVLAYVRAFARRPLDIPEDEDLFRRLSIDGDDADEFLEPFAERFGVDMSAYRWCFHHGEEGVNPGAVFFKPPDQRVERIPITLDILVEAARSGRWPVAYPGRRLPKVRWDSWISILIILAPGLALLLWMALAYV</sequence>
<proteinExistence type="predicted"/>
<gene>
    <name evidence="2" type="ORF">Q0812_05555</name>
</gene>
<protein>
    <submittedName>
        <fullName evidence="2">DUF1493 family protein</fullName>
    </submittedName>
</protein>
<comment type="caution">
    <text evidence="2">The sequence shown here is derived from an EMBL/GenBank/DDBJ whole genome shotgun (WGS) entry which is preliminary data.</text>
</comment>
<dbReference type="Pfam" id="PF07377">
    <property type="entry name" value="DUF1493"/>
    <property type="match status" value="1"/>
</dbReference>
<dbReference type="RefSeq" id="WP_302109323.1">
    <property type="nucleotide sequence ID" value="NZ_JAUKTR010000002.1"/>
</dbReference>
<keyword evidence="1" id="KW-0812">Transmembrane</keyword>
<evidence type="ECO:0000313" key="3">
    <source>
        <dbReference type="Proteomes" id="UP001169063"/>
    </source>
</evidence>
<reference evidence="2" key="1">
    <citation type="submission" date="2023-07" db="EMBL/GenBank/DDBJ databases">
        <title>Brevundimonas soil sp. nov., isolated from the soil of chemical plant.</title>
        <authorList>
            <person name="Wu N."/>
        </authorList>
    </citation>
    <scope>NUCLEOTIDE SEQUENCE</scope>
    <source>
        <strain evidence="2">XZ-24</strain>
    </source>
</reference>
<dbReference type="InterPro" id="IPR010862">
    <property type="entry name" value="DUF1493"/>
</dbReference>
<feature type="transmembrane region" description="Helical" evidence="1">
    <location>
        <begin position="132"/>
        <end position="153"/>
    </location>
</feature>
<dbReference type="Proteomes" id="UP001169063">
    <property type="component" value="Unassembled WGS sequence"/>
</dbReference>
<name>A0ABT8SL89_9CAUL</name>
<keyword evidence="3" id="KW-1185">Reference proteome</keyword>
<dbReference type="EMBL" id="JAUKTR010000002">
    <property type="protein sequence ID" value="MDO1558890.1"/>
    <property type="molecule type" value="Genomic_DNA"/>
</dbReference>
<accession>A0ABT8SL89</accession>
<keyword evidence="1" id="KW-0472">Membrane</keyword>
<evidence type="ECO:0000313" key="2">
    <source>
        <dbReference type="EMBL" id="MDO1558890.1"/>
    </source>
</evidence>
<evidence type="ECO:0000256" key="1">
    <source>
        <dbReference type="SAM" id="Phobius"/>
    </source>
</evidence>